<dbReference type="InParanoid" id="A0A1V9XTE7"/>
<name>A0A1V9XTE7_9ACAR</name>
<organism evidence="2 3">
    <name type="scientific">Tropilaelaps mercedesae</name>
    <dbReference type="NCBI Taxonomy" id="418985"/>
    <lineage>
        <taxon>Eukaryota</taxon>
        <taxon>Metazoa</taxon>
        <taxon>Ecdysozoa</taxon>
        <taxon>Arthropoda</taxon>
        <taxon>Chelicerata</taxon>
        <taxon>Arachnida</taxon>
        <taxon>Acari</taxon>
        <taxon>Parasitiformes</taxon>
        <taxon>Mesostigmata</taxon>
        <taxon>Gamasina</taxon>
        <taxon>Dermanyssoidea</taxon>
        <taxon>Laelapidae</taxon>
        <taxon>Tropilaelaps</taxon>
    </lineage>
</organism>
<reference evidence="2 3" key="1">
    <citation type="journal article" date="2017" name="Gigascience">
        <title>Draft genome of the honey bee ectoparasitic mite, Tropilaelaps mercedesae, is shaped by the parasitic life history.</title>
        <authorList>
            <person name="Dong X."/>
            <person name="Armstrong S.D."/>
            <person name="Xia D."/>
            <person name="Makepeace B.L."/>
            <person name="Darby A.C."/>
            <person name="Kadowaki T."/>
        </authorList>
    </citation>
    <scope>NUCLEOTIDE SEQUENCE [LARGE SCALE GENOMIC DNA]</scope>
    <source>
        <strain evidence="2">Wuxi-XJTLU</strain>
    </source>
</reference>
<sequence length="20" mass="2409">MFEAKDFDSKSLFRRDSQNS</sequence>
<accession>A0A1V9XTE7</accession>
<feature type="region of interest" description="Disordered" evidence="1">
    <location>
        <begin position="1"/>
        <end position="20"/>
    </location>
</feature>
<gene>
    <name evidence="2" type="ORF">BIW11_03015</name>
</gene>
<comment type="caution">
    <text evidence="2">The sequence shown here is derived from an EMBL/GenBank/DDBJ whole genome shotgun (WGS) entry which is preliminary data.</text>
</comment>
<evidence type="ECO:0000256" key="1">
    <source>
        <dbReference type="SAM" id="MobiDB-lite"/>
    </source>
</evidence>
<dbReference type="AlphaFoldDB" id="A0A1V9XTE7"/>
<protein>
    <submittedName>
        <fullName evidence="2">Uncharacterized protein</fullName>
    </submittedName>
</protein>
<evidence type="ECO:0000313" key="3">
    <source>
        <dbReference type="Proteomes" id="UP000192247"/>
    </source>
</evidence>
<keyword evidence="3" id="KW-1185">Reference proteome</keyword>
<proteinExistence type="predicted"/>
<evidence type="ECO:0000313" key="2">
    <source>
        <dbReference type="EMBL" id="OQR76745.1"/>
    </source>
</evidence>
<dbReference type="Proteomes" id="UP000192247">
    <property type="component" value="Unassembled WGS sequence"/>
</dbReference>
<dbReference type="EMBL" id="MNPL01004452">
    <property type="protein sequence ID" value="OQR76745.1"/>
    <property type="molecule type" value="Genomic_DNA"/>
</dbReference>